<comment type="caution">
    <text evidence="1">The sequence shown here is derived from an EMBL/GenBank/DDBJ whole genome shotgun (WGS) entry which is preliminary data.</text>
</comment>
<evidence type="ECO:0000313" key="1">
    <source>
        <dbReference type="EMBL" id="KFE64898.1"/>
    </source>
</evidence>
<proteinExistence type="predicted"/>
<sequence length="40" mass="4293">MRSSPCCGARIPGPGTECKPLKTQAVTRAWVCTLLCTPCR</sequence>
<organism evidence="1 2">
    <name type="scientific">Hyalangium minutum</name>
    <dbReference type="NCBI Taxonomy" id="394096"/>
    <lineage>
        <taxon>Bacteria</taxon>
        <taxon>Pseudomonadati</taxon>
        <taxon>Myxococcota</taxon>
        <taxon>Myxococcia</taxon>
        <taxon>Myxococcales</taxon>
        <taxon>Cystobacterineae</taxon>
        <taxon>Archangiaceae</taxon>
        <taxon>Hyalangium</taxon>
    </lineage>
</organism>
<dbReference type="EMBL" id="JMCB01000013">
    <property type="protein sequence ID" value="KFE64898.1"/>
    <property type="molecule type" value="Genomic_DNA"/>
</dbReference>
<gene>
    <name evidence="1" type="ORF">DB31_1916</name>
</gene>
<reference evidence="1 2" key="1">
    <citation type="submission" date="2014-04" db="EMBL/GenBank/DDBJ databases">
        <title>Genome assembly of Hyalangium minutum DSM 14724.</title>
        <authorList>
            <person name="Sharma G."/>
            <person name="Subramanian S."/>
        </authorList>
    </citation>
    <scope>NUCLEOTIDE SEQUENCE [LARGE SCALE GENOMIC DNA]</scope>
    <source>
        <strain evidence="1 2">DSM 14724</strain>
    </source>
</reference>
<evidence type="ECO:0000313" key="2">
    <source>
        <dbReference type="Proteomes" id="UP000028725"/>
    </source>
</evidence>
<keyword evidence="2" id="KW-1185">Reference proteome</keyword>
<accession>A0A085WB35</accession>
<dbReference type="AlphaFoldDB" id="A0A085WB35"/>
<dbReference type="STRING" id="394096.DB31_1916"/>
<dbReference type="Proteomes" id="UP000028725">
    <property type="component" value="Unassembled WGS sequence"/>
</dbReference>
<protein>
    <submittedName>
        <fullName evidence="1">Uncharacterized protein</fullName>
    </submittedName>
</protein>
<name>A0A085WB35_9BACT</name>